<dbReference type="GeneID" id="81356467"/>
<evidence type="ECO:0000313" key="1">
    <source>
        <dbReference type="EMBL" id="KAJ5097993.1"/>
    </source>
</evidence>
<proteinExistence type="predicted"/>
<organism evidence="1 2">
    <name type="scientific">Penicillium argentinense</name>
    <dbReference type="NCBI Taxonomy" id="1131581"/>
    <lineage>
        <taxon>Eukaryota</taxon>
        <taxon>Fungi</taxon>
        <taxon>Dikarya</taxon>
        <taxon>Ascomycota</taxon>
        <taxon>Pezizomycotina</taxon>
        <taxon>Eurotiomycetes</taxon>
        <taxon>Eurotiomycetidae</taxon>
        <taxon>Eurotiales</taxon>
        <taxon>Aspergillaceae</taxon>
        <taxon>Penicillium</taxon>
    </lineage>
</organism>
<protein>
    <submittedName>
        <fullName evidence="1">Uncharacterized protein</fullName>
    </submittedName>
</protein>
<comment type="caution">
    <text evidence="1">The sequence shown here is derived from an EMBL/GenBank/DDBJ whole genome shotgun (WGS) entry which is preliminary data.</text>
</comment>
<dbReference type="AlphaFoldDB" id="A0A9W9K9H9"/>
<dbReference type="EMBL" id="JAPQKI010000005">
    <property type="protein sequence ID" value="KAJ5097993.1"/>
    <property type="molecule type" value="Genomic_DNA"/>
</dbReference>
<gene>
    <name evidence="1" type="ORF">N7532_004994</name>
</gene>
<dbReference type="Proteomes" id="UP001149074">
    <property type="component" value="Unassembled WGS sequence"/>
</dbReference>
<keyword evidence="2" id="KW-1185">Reference proteome</keyword>
<dbReference type="OrthoDB" id="4491390at2759"/>
<reference evidence="1" key="1">
    <citation type="submission" date="2022-11" db="EMBL/GenBank/DDBJ databases">
        <authorList>
            <person name="Petersen C."/>
        </authorList>
    </citation>
    <scope>NUCLEOTIDE SEQUENCE</scope>
    <source>
        <strain evidence="1">IBT 30761</strain>
    </source>
</reference>
<sequence>MTDGISNEQSSEIMAFRRDDTPLDQLLRLTTTSSVLSNVANTIDSSDNHACQCFLEDCLAQRDRILAWYSRWENDIGGSPALLEGHGFPFSNLSPTDDLFGSAYFFSSCDNARLLLIFFNAMRLVHPLIYQAKALVSPYAHNKLFDDEDYLLEGYYADQIARSIPYCLRDEHQSCFAHLSVILVTQLSKTYIDLRSPGRFMWCQEGFEVIASIGFICASHLKAIMLERWIRAGLPGPISISAADSGAKGERLEIPSLPSFMSFPTAAIGLTSQGANSKP</sequence>
<dbReference type="RefSeq" id="XP_056473647.1">
    <property type="nucleotide sequence ID" value="XM_056617488.1"/>
</dbReference>
<reference evidence="1" key="2">
    <citation type="journal article" date="2023" name="IMA Fungus">
        <title>Comparative genomic study of the Penicillium genus elucidates a diverse pangenome and 15 lateral gene transfer events.</title>
        <authorList>
            <person name="Petersen C."/>
            <person name="Sorensen T."/>
            <person name="Nielsen M.R."/>
            <person name="Sondergaard T.E."/>
            <person name="Sorensen J.L."/>
            <person name="Fitzpatrick D.A."/>
            <person name="Frisvad J.C."/>
            <person name="Nielsen K.L."/>
        </authorList>
    </citation>
    <scope>NUCLEOTIDE SEQUENCE</scope>
    <source>
        <strain evidence="1">IBT 30761</strain>
    </source>
</reference>
<accession>A0A9W9K9H9</accession>
<name>A0A9W9K9H9_9EURO</name>
<evidence type="ECO:0000313" key="2">
    <source>
        <dbReference type="Proteomes" id="UP001149074"/>
    </source>
</evidence>